<dbReference type="PANTHER" id="PTHR42861">
    <property type="entry name" value="CALCIUM-TRANSPORTING ATPASE"/>
    <property type="match status" value="1"/>
</dbReference>
<dbReference type="GeneID" id="56037591"/>
<dbReference type="InterPro" id="IPR004014">
    <property type="entry name" value="ATPase_P-typ_cation-transptr_N"/>
</dbReference>
<dbReference type="AlphaFoldDB" id="A0A7D5LAG2"/>
<dbReference type="Gene3D" id="1.20.1110.10">
    <property type="entry name" value="Calcium-transporting ATPase, transmembrane domain"/>
    <property type="match status" value="1"/>
</dbReference>
<feature type="region of interest" description="Disordered" evidence="1">
    <location>
        <begin position="25"/>
        <end position="45"/>
    </location>
</feature>
<dbReference type="RefSeq" id="WP_179268439.1">
    <property type="nucleotide sequence ID" value="NZ_CP058579.1"/>
</dbReference>
<dbReference type="Pfam" id="PF00690">
    <property type="entry name" value="Cation_ATPase_N"/>
    <property type="match status" value="1"/>
</dbReference>
<evidence type="ECO:0000313" key="3">
    <source>
        <dbReference type="EMBL" id="QLG61854.1"/>
    </source>
</evidence>
<feature type="domain" description="Cation-transporting P-type ATPase N-terminal" evidence="2">
    <location>
        <begin position="11"/>
        <end position="84"/>
    </location>
</feature>
<dbReference type="InterPro" id="IPR006016">
    <property type="entry name" value="UspA"/>
</dbReference>
<feature type="compositionally biased region" description="Basic and acidic residues" evidence="1">
    <location>
        <begin position="34"/>
        <end position="45"/>
    </location>
</feature>
<evidence type="ECO:0000256" key="1">
    <source>
        <dbReference type="SAM" id="MobiDB-lite"/>
    </source>
</evidence>
<name>A0A7D5LAG2_9EURY</name>
<dbReference type="InterPro" id="IPR006015">
    <property type="entry name" value="Universal_stress_UspA"/>
</dbReference>
<dbReference type="Proteomes" id="UP000509626">
    <property type="component" value="Chromosome"/>
</dbReference>
<organism evidence="3 4">
    <name type="scientific">Halorarum salinum</name>
    <dbReference type="NCBI Taxonomy" id="2743089"/>
    <lineage>
        <taxon>Archaea</taxon>
        <taxon>Methanobacteriati</taxon>
        <taxon>Methanobacteriota</taxon>
        <taxon>Stenosarchaea group</taxon>
        <taxon>Halobacteria</taxon>
        <taxon>Halobacteriales</taxon>
        <taxon>Haloferacaceae</taxon>
        <taxon>Halorarum</taxon>
    </lineage>
</organism>
<keyword evidence="4" id="KW-1185">Reference proteome</keyword>
<dbReference type="Gene3D" id="2.70.150.10">
    <property type="entry name" value="Calcium-transporting ATPase, cytoplasmic transduction domain A"/>
    <property type="match status" value="1"/>
</dbReference>
<accession>A0A7D5LAG2</accession>
<dbReference type="EMBL" id="CP058579">
    <property type="protein sequence ID" value="QLG61854.1"/>
    <property type="molecule type" value="Genomic_DNA"/>
</dbReference>
<sequence length="177" mass="19621">MAVPAAPDAVDWYAEGIDRIHDAFETDPDGLSTEEARSRLSEHGPNRLPRAKPVVWWTILLRQFKDPLIYVLVLAAVVSLAIGEGTDAAFIAAVLLVNAIVGRAQEWQAERSCRALQQLIRTRATVVRDGETRDVDLIVLGTRRRPAEYRSLLGSVTDRVIRLTDRPSLVVKTGVDE</sequence>
<evidence type="ECO:0000259" key="2">
    <source>
        <dbReference type="SMART" id="SM00831"/>
    </source>
</evidence>
<dbReference type="PRINTS" id="PR01438">
    <property type="entry name" value="UNVRSLSTRESS"/>
</dbReference>
<dbReference type="Pfam" id="PF00582">
    <property type="entry name" value="Usp"/>
    <property type="match status" value="1"/>
</dbReference>
<protein>
    <submittedName>
        <fullName evidence="3">Universal stress protein</fullName>
    </submittedName>
</protein>
<evidence type="ECO:0000313" key="4">
    <source>
        <dbReference type="Proteomes" id="UP000509626"/>
    </source>
</evidence>
<dbReference type="SUPFAM" id="SSF81665">
    <property type="entry name" value="Calcium ATPase, transmembrane domain M"/>
    <property type="match status" value="1"/>
</dbReference>
<reference evidence="3 4" key="1">
    <citation type="submission" date="2020-06" db="EMBL/GenBank/DDBJ databases">
        <title>NJ-3-1, isolated from saline soil.</title>
        <authorList>
            <person name="Cui H.L."/>
            <person name="Shi X."/>
        </authorList>
    </citation>
    <scope>NUCLEOTIDE SEQUENCE [LARGE SCALE GENOMIC DNA]</scope>
    <source>
        <strain evidence="3 4">NJ-3-1</strain>
    </source>
</reference>
<dbReference type="SMART" id="SM00831">
    <property type="entry name" value="Cation_ATPase_N"/>
    <property type="match status" value="1"/>
</dbReference>
<dbReference type="KEGG" id="halu:HUG12_08990"/>
<dbReference type="InterPro" id="IPR023298">
    <property type="entry name" value="ATPase_P-typ_TM_dom_sf"/>
</dbReference>
<proteinExistence type="predicted"/>
<gene>
    <name evidence="3" type="ORF">HUG12_08990</name>
</gene>